<evidence type="ECO:0000256" key="1">
    <source>
        <dbReference type="ARBA" id="ARBA00009320"/>
    </source>
</evidence>
<dbReference type="Proteomes" id="UP001165341">
    <property type="component" value="Unassembled WGS sequence"/>
</dbReference>
<protein>
    <submittedName>
        <fullName evidence="2">Aminodeoxychorismate lyase</fullName>
        <ecNumber evidence="2">4.1.3.38</ecNumber>
    </submittedName>
</protein>
<dbReference type="EC" id="4.1.3.38" evidence="2"/>
<dbReference type="SUPFAM" id="SSF56752">
    <property type="entry name" value="D-aminoacid aminotransferase-like PLP-dependent enzymes"/>
    <property type="match status" value="1"/>
</dbReference>
<comment type="caution">
    <text evidence="2">The sequence shown here is derived from an EMBL/GenBank/DDBJ whole genome shotgun (WGS) entry which is preliminary data.</text>
</comment>
<dbReference type="InterPro" id="IPR001544">
    <property type="entry name" value="Aminotrans_IV"/>
</dbReference>
<dbReference type="EMBL" id="JALGAR010000001">
    <property type="protein sequence ID" value="MCI4656769.1"/>
    <property type="molecule type" value="Genomic_DNA"/>
</dbReference>
<dbReference type="GO" id="GO:0005829">
    <property type="term" value="C:cytosol"/>
    <property type="evidence" value="ECO:0007669"/>
    <property type="project" value="TreeGrafter"/>
</dbReference>
<evidence type="ECO:0000313" key="3">
    <source>
        <dbReference type="Proteomes" id="UP001165341"/>
    </source>
</evidence>
<dbReference type="RefSeq" id="WP_243010849.1">
    <property type="nucleotide sequence ID" value="NZ_JALGAR010000001.1"/>
</dbReference>
<dbReference type="InterPro" id="IPR036038">
    <property type="entry name" value="Aminotransferase-like"/>
</dbReference>
<name>A0AA41UG09_9MICO</name>
<dbReference type="Pfam" id="PF01063">
    <property type="entry name" value="Aminotran_4"/>
    <property type="match status" value="1"/>
</dbReference>
<evidence type="ECO:0000313" key="2">
    <source>
        <dbReference type="EMBL" id="MCI4656769.1"/>
    </source>
</evidence>
<organism evidence="2 3">
    <name type="scientific">Cryobacterium zhongshanensis</name>
    <dbReference type="NCBI Taxonomy" id="2928153"/>
    <lineage>
        <taxon>Bacteria</taxon>
        <taxon>Bacillati</taxon>
        <taxon>Actinomycetota</taxon>
        <taxon>Actinomycetes</taxon>
        <taxon>Micrococcales</taxon>
        <taxon>Microbacteriaceae</taxon>
        <taxon>Cryobacterium</taxon>
    </lineage>
</organism>
<keyword evidence="3" id="KW-1185">Reference proteome</keyword>
<dbReference type="PANTHER" id="PTHR42743">
    <property type="entry name" value="AMINO-ACID AMINOTRANSFERASE"/>
    <property type="match status" value="1"/>
</dbReference>
<dbReference type="PANTHER" id="PTHR42743:SF11">
    <property type="entry name" value="AMINODEOXYCHORISMATE LYASE"/>
    <property type="match status" value="1"/>
</dbReference>
<comment type="similarity">
    <text evidence="1">Belongs to the class-IV pyridoxal-phosphate-dependent aminotransferase family.</text>
</comment>
<dbReference type="GO" id="GO:0046394">
    <property type="term" value="P:carboxylic acid biosynthetic process"/>
    <property type="evidence" value="ECO:0007669"/>
    <property type="project" value="UniProtKB-ARBA"/>
</dbReference>
<dbReference type="InterPro" id="IPR043131">
    <property type="entry name" value="BCAT-like_N"/>
</dbReference>
<dbReference type="GO" id="GO:0008696">
    <property type="term" value="F:4-amino-4-deoxychorismate lyase activity"/>
    <property type="evidence" value="ECO:0007669"/>
    <property type="project" value="UniProtKB-EC"/>
</dbReference>
<keyword evidence="2" id="KW-0456">Lyase</keyword>
<dbReference type="Gene3D" id="3.30.470.10">
    <property type="match status" value="1"/>
</dbReference>
<dbReference type="Gene3D" id="3.20.10.10">
    <property type="entry name" value="D-amino Acid Aminotransferase, subunit A, domain 2"/>
    <property type="match status" value="1"/>
</dbReference>
<dbReference type="AlphaFoldDB" id="A0AA41UG09"/>
<reference evidence="2" key="1">
    <citation type="submission" date="2022-03" db="EMBL/GenBank/DDBJ databases">
        <title>Cryobacterium sp. nov. strain ZS14-85, isolated from Antarctic soil.</title>
        <authorList>
            <person name="Li J."/>
            <person name="Niu G."/>
        </authorList>
    </citation>
    <scope>NUCLEOTIDE SEQUENCE</scope>
    <source>
        <strain evidence="2">ZS14-85</strain>
    </source>
</reference>
<dbReference type="NCBIfam" id="NF005886">
    <property type="entry name" value="PRK07849.1-1"/>
    <property type="match status" value="1"/>
</dbReference>
<dbReference type="InterPro" id="IPR050571">
    <property type="entry name" value="Class-IV_PLP-Dep_Aminotrnsfr"/>
</dbReference>
<gene>
    <name evidence="2" type="ORF">MQH31_02935</name>
</gene>
<sequence>MSTAETNPAGTTTDGADPRVLFMLDDPTQTGTDASTLASSVRRADPADPQISVLDLAVTRGDGIFETLDAIDGFGQALEPHLARLENSARLLDLPAPCLDLYREGIRQGIAASTHPRLSVKLVLTRGIEGAGRCTGWVFVDPEPDFTEARTHGLKVVTLDRGYRHDVAQTSPWLLQGAKTLSYAVNKSVYREAERRGADDVIFISSDGFVLEGPTSTAVLQFGRHLVTPSTDQGILAGTAQAAFFEYAEANGLTTEYRTVTPDELRAADSVWLASSVRQIVPVVEIDGVARGFDAELHAAALDYLVTRRS</sequence>
<dbReference type="InterPro" id="IPR043132">
    <property type="entry name" value="BCAT-like_C"/>
</dbReference>
<proteinExistence type="inferred from homology"/>
<accession>A0AA41UG09</accession>